<dbReference type="SUPFAM" id="SSF53697">
    <property type="entry name" value="SIS domain"/>
    <property type="match status" value="1"/>
</dbReference>
<reference evidence="6 7" key="1">
    <citation type="submission" date="2017-02" db="EMBL/GenBank/DDBJ databases">
        <title>Vagococcus cremeus sp. nov., isolated from the small intestine of a marten, Martes flavigula.</title>
        <authorList>
            <person name="Tak E.J."/>
            <person name="Bae J.-W."/>
        </authorList>
    </citation>
    <scope>NUCLEOTIDE SEQUENCE [LARGE SCALE GENOMIC DNA]</scope>
    <source>
        <strain evidence="6 7">D7T301</strain>
    </source>
</reference>
<gene>
    <name evidence="6" type="ORF">BW731_10710</name>
</gene>
<dbReference type="Gene3D" id="1.10.10.10">
    <property type="entry name" value="Winged helix-like DNA-binding domain superfamily/Winged helix DNA-binding domain"/>
    <property type="match status" value="1"/>
</dbReference>
<dbReference type="InterPro" id="IPR000281">
    <property type="entry name" value="HTH_RpiR"/>
</dbReference>
<dbReference type="InterPro" id="IPR009057">
    <property type="entry name" value="Homeodomain-like_sf"/>
</dbReference>
<evidence type="ECO:0000313" key="7">
    <source>
        <dbReference type="Proteomes" id="UP000189970"/>
    </source>
</evidence>
<proteinExistence type="predicted"/>
<evidence type="ECO:0000313" key="6">
    <source>
        <dbReference type="EMBL" id="OPF88603.1"/>
    </source>
</evidence>
<protein>
    <submittedName>
        <fullName evidence="6">RpiR family transcriptional regulator</fullName>
    </submittedName>
</protein>
<dbReference type="GO" id="GO:0003677">
    <property type="term" value="F:DNA binding"/>
    <property type="evidence" value="ECO:0007669"/>
    <property type="project" value="UniProtKB-KW"/>
</dbReference>
<dbReference type="PROSITE" id="PS51071">
    <property type="entry name" value="HTH_RPIR"/>
    <property type="match status" value="1"/>
</dbReference>
<organism evidence="6 7">
    <name type="scientific">Vagococcus martis</name>
    <dbReference type="NCBI Taxonomy" id="1768210"/>
    <lineage>
        <taxon>Bacteria</taxon>
        <taxon>Bacillati</taxon>
        <taxon>Bacillota</taxon>
        <taxon>Bacilli</taxon>
        <taxon>Lactobacillales</taxon>
        <taxon>Enterococcaceae</taxon>
        <taxon>Vagococcus</taxon>
    </lineage>
</organism>
<dbReference type="RefSeq" id="WP_079348033.1">
    <property type="nucleotide sequence ID" value="NZ_MVAB01000001.1"/>
</dbReference>
<feature type="domain" description="SIS" evidence="5">
    <location>
        <begin position="125"/>
        <end position="266"/>
    </location>
</feature>
<evidence type="ECO:0000259" key="5">
    <source>
        <dbReference type="PROSITE" id="PS51464"/>
    </source>
</evidence>
<dbReference type="GO" id="GO:0003700">
    <property type="term" value="F:DNA-binding transcription factor activity"/>
    <property type="evidence" value="ECO:0007669"/>
    <property type="project" value="InterPro"/>
</dbReference>
<dbReference type="Gene3D" id="3.40.50.10490">
    <property type="entry name" value="Glucose-6-phosphate isomerase like protein, domain 1"/>
    <property type="match status" value="1"/>
</dbReference>
<dbReference type="PROSITE" id="PS51464">
    <property type="entry name" value="SIS"/>
    <property type="match status" value="1"/>
</dbReference>
<keyword evidence="2" id="KW-0238">DNA-binding</keyword>
<evidence type="ECO:0000259" key="4">
    <source>
        <dbReference type="PROSITE" id="PS51071"/>
    </source>
</evidence>
<evidence type="ECO:0000256" key="3">
    <source>
        <dbReference type="ARBA" id="ARBA00023163"/>
    </source>
</evidence>
<dbReference type="GO" id="GO:1901135">
    <property type="term" value="P:carbohydrate derivative metabolic process"/>
    <property type="evidence" value="ECO:0007669"/>
    <property type="project" value="InterPro"/>
</dbReference>
<dbReference type="AlphaFoldDB" id="A0A1V4DJD5"/>
<evidence type="ECO:0000256" key="2">
    <source>
        <dbReference type="ARBA" id="ARBA00023125"/>
    </source>
</evidence>
<dbReference type="PANTHER" id="PTHR30514">
    <property type="entry name" value="GLUCOKINASE"/>
    <property type="match status" value="1"/>
</dbReference>
<comment type="caution">
    <text evidence="6">The sequence shown here is derived from an EMBL/GenBank/DDBJ whole genome shotgun (WGS) entry which is preliminary data.</text>
</comment>
<keyword evidence="3" id="KW-0804">Transcription</keyword>
<dbReference type="CDD" id="cd05013">
    <property type="entry name" value="SIS_RpiR"/>
    <property type="match status" value="1"/>
</dbReference>
<feature type="domain" description="HTH rpiR-type" evidence="4">
    <location>
        <begin position="1"/>
        <end position="76"/>
    </location>
</feature>
<dbReference type="Pfam" id="PF01418">
    <property type="entry name" value="HTH_6"/>
    <property type="match status" value="1"/>
</dbReference>
<dbReference type="InterPro" id="IPR036388">
    <property type="entry name" value="WH-like_DNA-bd_sf"/>
</dbReference>
<dbReference type="EMBL" id="MVAB01000001">
    <property type="protein sequence ID" value="OPF88603.1"/>
    <property type="molecule type" value="Genomic_DNA"/>
</dbReference>
<keyword evidence="1" id="KW-0805">Transcription regulation</keyword>
<dbReference type="Pfam" id="PF01380">
    <property type="entry name" value="SIS"/>
    <property type="match status" value="1"/>
</dbReference>
<dbReference type="InterPro" id="IPR046348">
    <property type="entry name" value="SIS_dom_sf"/>
</dbReference>
<dbReference type="InterPro" id="IPR047640">
    <property type="entry name" value="RpiR-like"/>
</dbReference>
<dbReference type="InterPro" id="IPR001347">
    <property type="entry name" value="SIS_dom"/>
</dbReference>
<dbReference type="PANTHER" id="PTHR30514:SF10">
    <property type="entry name" value="MURR_RPIR FAMILY TRANSCRIPTIONAL REGULATOR"/>
    <property type="match status" value="1"/>
</dbReference>
<dbReference type="Proteomes" id="UP000189970">
    <property type="component" value="Unassembled WGS sequence"/>
</dbReference>
<accession>A0A1V4DJD5</accession>
<dbReference type="GO" id="GO:0097367">
    <property type="term" value="F:carbohydrate derivative binding"/>
    <property type="evidence" value="ECO:0007669"/>
    <property type="project" value="InterPro"/>
</dbReference>
<dbReference type="SUPFAM" id="SSF46689">
    <property type="entry name" value="Homeodomain-like"/>
    <property type="match status" value="1"/>
</dbReference>
<name>A0A1V4DJD5_9ENTE</name>
<sequence>MTIIDELSRLTHVTPNEKALVSYILTNTQDVLNYSPKELADEAFVSIATVYRLLKKIDQPGFNEFKVALAQSLSTERVELTDVNIDYPIKELETTDSMINAMEKLYQKTLLETKKVSNASSLKEAVDLLLQAKQVDVYTAAGNLYFAQNFQFQLQEIGYVIQVPQEDYLQRLYAANSTSDHVALVISYGGRGQTTRAVVDLLVKNQTPIILITSTQSNPLTTFSDIKLYLSSVENHYNKLSSFSTRFSLLMVLDLLYAELFSREYDKNLEYKVANYQKMNDELK</sequence>
<keyword evidence="7" id="KW-1185">Reference proteome</keyword>
<evidence type="ECO:0000256" key="1">
    <source>
        <dbReference type="ARBA" id="ARBA00023015"/>
    </source>
</evidence>
<dbReference type="InterPro" id="IPR035472">
    <property type="entry name" value="RpiR-like_SIS"/>
</dbReference>